<feature type="domain" description="SRCR" evidence="1">
    <location>
        <begin position="110"/>
        <end position="219"/>
    </location>
</feature>
<gene>
    <name evidence="2" type="ORF">KFE25_012511</name>
</gene>
<evidence type="ECO:0000313" key="3">
    <source>
        <dbReference type="Proteomes" id="UP000751190"/>
    </source>
</evidence>
<organism evidence="2 3">
    <name type="scientific">Diacronema lutheri</name>
    <name type="common">Unicellular marine alga</name>
    <name type="synonym">Monochrysis lutheri</name>
    <dbReference type="NCBI Taxonomy" id="2081491"/>
    <lineage>
        <taxon>Eukaryota</taxon>
        <taxon>Haptista</taxon>
        <taxon>Haptophyta</taxon>
        <taxon>Pavlovophyceae</taxon>
        <taxon>Pavlovales</taxon>
        <taxon>Pavlovaceae</taxon>
        <taxon>Diacronema</taxon>
    </lineage>
</organism>
<evidence type="ECO:0000313" key="2">
    <source>
        <dbReference type="EMBL" id="KAG8465148.1"/>
    </source>
</evidence>
<evidence type="ECO:0000259" key="1">
    <source>
        <dbReference type="PROSITE" id="PS50287"/>
    </source>
</evidence>
<proteinExistence type="predicted"/>
<dbReference type="AlphaFoldDB" id="A0A8J5XIL0"/>
<name>A0A8J5XIL0_DIALT</name>
<protein>
    <recommendedName>
        <fullName evidence="1">SRCR domain-containing protein</fullName>
    </recommendedName>
</protein>
<dbReference type="GO" id="GO:0016020">
    <property type="term" value="C:membrane"/>
    <property type="evidence" value="ECO:0007669"/>
    <property type="project" value="InterPro"/>
</dbReference>
<sequence>MLAVIPTSAGTSIEKEACTVGQFLPAMSCSKDPESAACCGGMHVAFDAQCACKALPGIVISHGGSTLGLLDSFIRCGFSEGVDANGDPIPPIDYVTQRLGCIDRKEWCNDKLHNLDVRLTESDKGFVQIHDAAKGWVYASADEQNALATASSVCNALGYAGALAGSANEGVHASKRFNCAHELAHISECAVEDVALQQGALYARCDRQGKFGPRSELCQRVGQGGYSYNNLACWPSVQTGVVVPLHTRKPGASHTLCGTAGINESRVQWYDGFQDDFFAYSASRRADGRLVKADVFKGELFGTDLLSPSELEVRGRTDILVAWRSTVVDMQGKFQRLFGADHSSDWRRRS</sequence>
<keyword evidence="3" id="KW-1185">Reference proteome</keyword>
<dbReference type="Proteomes" id="UP000751190">
    <property type="component" value="Unassembled WGS sequence"/>
</dbReference>
<dbReference type="OrthoDB" id="10465132at2759"/>
<dbReference type="PROSITE" id="PS50287">
    <property type="entry name" value="SRCR_2"/>
    <property type="match status" value="1"/>
</dbReference>
<dbReference type="EMBL" id="JAGTXO010000011">
    <property type="protein sequence ID" value="KAG8465148.1"/>
    <property type="molecule type" value="Genomic_DNA"/>
</dbReference>
<reference evidence="2" key="1">
    <citation type="submission" date="2021-05" db="EMBL/GenBank/DDBJ databases">
        <title>The genome of the haptophyte Pavlova lutheri (Diacronema luteri, Pavlovales) - a model for lipid biosynthesis in eukaryotic algae.</title>
        <authorList>
            <person name="Hulatt C.J."/>
            <person name="Posewitz M.C."/>
        </authorList>
    </citation>
    <scope>NUCLEOTIDE SEQUENCE</scope>
    <source>
        <strain evidence="2">NIVA-4/92</strain>
    </source>
</reference>
<dbReference type="InterPro" id="IPR001190">
    <property type="entry name" value="SRCR"/>
</dbReference>
<accession>A0A8J5XIL0</accession>
<comment type="caution">
    <text evidence="2">The sequence shown here is derived from an EMBL/GenBank/DDBJ whole genome shotgun (WGS) entry which is preliminary data.</text>
</comment>